<organism evidence="1 2">
    <name type="scientific">Clitoria ternatea</name>
    <name type="common">Butterfly pea</name>
    <dbReference type="NCBI Taxonomy" id="43366"/>
    <lineage>
        <taxon>Eukaryota</taxon>
        <taxon>Viridiplantae</taxon>
        <taxon>Streptophyta</taxon>
        <taxon>Embryophyta</taxon>
        <taxon>Tracheophyta</taxon>
        <taxon>Spermatophyta</taxon>
        <taxon>Magnoliopsida</taxon>
        <taxon>eudicotyledons</taxon>
        <taxon>Gunneridae</taxon>
        <taxon>Pentapetalae</taxon>
        <taxon>rosids</taxon>
        <taxon>fabids</taxon>
        <taxon>Fabales</taxon>
        <taxon>Fabaceae</taxon>
        <taxon>Papilionoideae</taxon>
        <taxon>50 kb inversion clade</taxon>
        <taxon>NPAAA clade</taxon>
        <taxon>indigoferoid/millettioid clade</taxon>
        <taxon>Phaseoleae</taxon>
        <taxon>Clitoria</taxon>
    </lineage>
</organism>
<proteinExistence type="predicted"/>
<accession>A0AAN9JAQ0</accession>
<sequence length="88" mass="10533">MWFISSFISLSRKRKAKFKFAFHNDVPNGAWLSKSENSECVESHRTKLALAPLSAKEEERDKRKLRTFRENFLLRENNGKEKIRRFPF</sequence>
<dbReference type="AlphaFoldDB" id="A0AAN9JAQ0"/>
<evidence type="ECO:0000313" key="2">
    <source>
        <dbReference type="Proteomes" id="UP001359559"/>
    </source>
</evidence>
<name>A0AAN9JAQ0_CLITE</name>
<comment type="caution">
    <text evidence="1">The sequence shown here is derived from an EMBL/GenBank/DDBJ whole genome shotgun (WGS) entry which is preliminary data.</text>
</comment>
<protein>
    <submittedName>
        <fullName evidence="1">Uncharacterized protein</fullName>
    </submittedName>
</protein>
<dbReference type="EMBL" id="JAYKXN010000004">
    <property type="protein sequence ID" value="KAK7294809.1"/>
    <property type="molecule type" value="Genomic_DNA"/>
</dbReference>
<keyword evidence="2" id="KW-1185">Reference proteome</keyword>
<dbReference type="Proteomes" id="UP001359559">
    <property type="component" value="Unassembled WGS sequence"/>
</dbReference>
<evidence type="ECO:0000313" key="1">
    <source>
        <dbReference type="EMBL" id="KAK7294809.1"/>
    </source>
</evidence>
<gene>
    <name evidence="1" type="ORF">RJT34_17706</name>
</gene>
<reference evidence="1 2" key="1">
    <citation type="submission" date="2024-01" db="EMBL/GenBank/DDBJ databases">
        <title>The genomes of 5 underutilized Papilionoideae crops provide insights into root nodulation and disease resistance.</title>
        <authorList>
            <person name="Yuan L."/>
        </authorList>
    </citation>
    <scope>NUCLEOTIDE SEQUENCE [LARGE SCALE GENOMIC DNA]</scope>
    <source>
        <strain evidence="1">LY-2023</strain>
        <tissue evidence="1">Leaf</tissue>
    </source>
</reference>